<accession>A0A0S6U286</accession>
<dbReference type="AlphaFoldDB" id="A0A0S6U286"/>
<reference evidence="2" key="1">
    <citation type="submission" date="2013-10" db="EMBL/GenBank/DDBJ databases">
        <title>Draft genome sequence of Clostridium botulinum type B strain Osaka05.</title>
        <authorList>
            <person name="Sakaguchi Y."/>
            <person name="Hosomi K."/>
            <person name="Uchiyama J."/>
            <person name="Ogura Y."/>
            <person name="Sakaguchi M."/>
            <person name="Kohda T."/>
            <person name="Mukamoto M."/>
            <person name="Misawa N."/>
            <person name="Matsuzaki S."/>
            <person name="Hayashi T."/>
            <person name="Kozaki S."/>
        </authorList>
    </citation>
    <scope>NUCLEOTIDE SEQUENCE</scope>
    <source>
        <strain evidence="2">Osaka05</strain>
    </source>
</reference>
<dbReference type="EMBL" id="DF384213">
    <property type="protein sequence ID" value="GAE00904.1"/>
    <property type="molecule type" value="Genomic_DNA"/>
</dbReference>
<dbReference type="RefSeq" id="WP_051394121.1">
    <property type="nucleotide sequence ID" value="NZ_DF384213.1"/>
</dbReference>
<keyword evidence="1" id="KW-0812">Transmembrane</keyword>
<gene>
    <name evidence="2" type="ORF">CBO05C_0594</name>
</gene>
<keyword evidence="1" id="KW-0472">Membrane</keyword>
<proteinExistence type="predicted"/>
<feature type="transmembrane region" description="Helical" evidence="1">
    <location>
        <begin position="6"/>
        <end position="22"/>
    </location>
</feature>
<dbReference type="Proteomes" id="UP000054164">
    <property type="component" value="Unassembled WGS sequence"/>
</dbReference>
<keyword evidence="1" id="KW-1133">Transmembrane helix</keyword>
<organism evidence="2">
    <name type="scientific">Clostridium botulinum B str. Osaka05</name>
    <dbReference type="NCBI Taxonomy" id="1407017"/>
    <lineage>
        <taxon>Bacteria</taxon>
        <taxon>Bacillati</taxon>
        <taxon>Bacillota</taxon>
        <taxon>Clostridia</taxon>
        <taxon>Eubacteriales</taxon>
        <taxon>Clostridiaceae</taxon>
        <taxon>Clostridium</taxon>
    </lineage>
</organism>
<evidence type="ECO:0000313" key="2">
    <source>
        <dbReference type="EMBL" id="GAE00904.1"/>
    </source>
</evidence>
<evidence type="ECO:0000256" key="1">
    <source>
        <dbReference type="SAM" id="Phobius"/>
    </source>
</evidence>
<sequence length="93" mass="11031">MEIFSWLLIILAIISFYFLFYNKKIVFELDDRYYNQEDLNKAAVEYLKKQGRNCEVINNSTLLIDGQKYFLSQRTICAKVPVQQVVLKKSNKI</sequence>
<protein>
    <submittedName>
        <fullName evidence="2">Uncharacterized protein</fullName>
    </submittedName>
</protein>
<dbReference type="HOGENOM" id="CLU_180671_1_0_9"/>
<name>A0A0S6U286_CLOBO</name>